<dbReference type="STRING" id="1334629.MFUL124B02_42460"/>
<proteinExistence type="predicted"/>
<dbReference type="EMBL" id="BJXR01000044">
    <property type="protein sequence ID" value="GEN11153.1"/>
    <property type="molecule type" value="Genomic_DNA"/>
</dbReference>
<dbReference type="AlphaFoldDB" id="A0A511TC24"/>
<gene>
    <name evidence="1" type="ORF">MFU01_61900</name>
    <name evidence="2" type="ORF">SAMN05443572_1143</name>
</gene>
<dbReference type="EMBL" id="FOIB01000014">
    <property type="protein sequence ID" value="SEU39372.1"/>
    <property type="molecule type" value="Genomic_DNA"/>
</dbReference>
<evidence type="ECO:0000313" key="2">
    <source>
        <dbReference type="EMBL" id="SEU39372.1"/>
    </source>
</evidence>
<dbReference type="Proteomes" id="UP000321514">
    <property type="component" value="Unassembled WGS sequence"/>
</dbReference>
<protein>
    <submittedName>
        <fullName evidence="1">Uncharacterized protein</fullName>
    </submittedName>
</protein>
<keyword evidence="3" id="KW-1185">Reference proteome</keyword>
<dbReference type="Proteomes" id="UP000183760">
    <property type="component" value="Unassembled WGS sequence"/>
</dbReference>
<sequence>MSEDWNQLEDAAFMAAVASATYPGERFGHREHLRLAWCCLREEQGFDRGLQRVRALIQGYAAALGATGKYHETLTRAWMELVQVGMERTPEARSLEQLLEANPHLTDAKLLSRHYQKQTLDSAEARTAWVAPDVSPLRPPEVRGAP</sequence>
<name>A0A511TC24_MYXFU</name>
<evidence type="ECO:0000313" key="1">
    <source>
        <dbReference type="EMBL" id="GEN11153.1"/>
    </source>
</evidence>
<organism evidence="1 4">
    <name type="scientific">Myxococcus fulvus</name>
    <dbReference type="NCBI Taxonomy" id="33"/>
    <lineage>
        <taxon>Bacteria</taxon>
        <taxon>Pseudomonadati</taxon>
        <taxon>Myxococcota</taxon>
        <taxon>Myxococcia</taxon>
        <taxon>Myxococcales</taxon>
        <taxon>Cystobacterineae</taxon>
        <taxon>Myxococcaceae</taxon>
        <taxon>Myxococcus</taxon>
    </lineage>
</organism>
<comment type="caution">
    <text evidence="1">The sequence shown here is derived from an EMBL/GenBank/DDBJ whole genome shotgun (WGS) entry which is preliminary data.</text>
</comment>
<dbReference type="OrthoDB" id="72030at2"/>
<accession>A0A511TC24</accession>
<reference evidence="1 4" key="2">
    <citation type="submission" date="2019-07" db="EMBL/GenBank/DDBJ databases">
        <title>Whole genome shotgun sequence of Myxococcus fulvus NBRC 100333.</title>
        <authorList>
            <person name="Hosoyama A."/>
            <person name="Uohara A."/>
            <person name="Ohji S."/>
            <person name="Ichikawa N."/>
        </authorList>
    </citation>
    <scope>NUCLEOTIDE SEQUENCE [LARGE SCALE GENOMIC DNA]</scope>
    <source>
        <strain evidence="1 4">NBRC 100333</strain>
    </source>
</reference>
<evidence type="ECO:0000313" key="4">
    <source>
        <dbReference type="Proteomes" id="UP000321514"/>
    </source>
</evidence>
<reference evidence="2 3" key="1">
    <citation type="submission" date="2016-10" db="EMBL/GenBank/DDBJ databases">
        <authorList>
            <person name="Varghese N."/>
            <person name="Submissions S."/>
        </authorList>
    </citation>
    <scope>NUCLEOTIDE SEQUENCE [LARGE SCALE GENOMIC DNA]</scope>
    <source>
        <strain evidence="2 3">DSM 16525</strain>
    </source>
</reference>
<dbReference type="RefSeq" id="WP_083560754.1">
    <property type="nucleotide sequence ID" value="NZ_BJXR01000044.1"/>
</dbReference>
<evidence type="ECO:0000313" key="3">
    <source>
        <dbReference type="Proteomes" id="UP000183760"/>
    </source>
</evidence>